<keyword evidence="4" id="KW-1185">Reference proteome</keyword>
<dbReference type="InterPro" id="IPR011051">
    <property type="entry name" value="RmlC_Cupin_sf"/>
</dbReference>
<dbReference type="Pfam" id="PF07883">
    <property type="entry name" value="Cupin_2"/>
    <property type="match status" value="1"/>
</dbReference>
<dbReference type="RefSeq" id="WP_188898780.1">
    <property type="nucleotide sequence ID" value="NZ_BMKS01000002.1"/>
</dbReference>
<organism evidence="3 4">
    <name type="scientific">Caldovatus sediminis</name>
    <dbReference type="NCBI Taxonomy" id="2041189"/>
    <lineage>
        <taxon>Bacteria</taxon>
        <taxon>Pseudomonadati</taxon>
        <taxon>Pseudomonadota</taxon>
        <taxon>Alphaproteobacteria</taxon>
        <taxon>Acetobacterales</taxon>
        <taxon>Roseomonadaceae</taxon>
        <taxon>Caldovatus</taxon>
    </lineage>
</organism>
<protein>
    <recommendedName>
        <fullName evidence="2">Cupin type-2 domain-containing protein</fullName>
    </recommendedName>
</protein>
<dbReference type="AlphaFoldDB" id="A0A8J3EB39"/>
<feature type="domain" description="Cupin type-2" evidence="2">
    <location>
        <begin position="42"/>
        <end position="111"/>
    </location>
</feature>
<dbReference type="SUPFAM" id="SSF51182">
    <property type="entry name" value="RmlC-like cupins"/>
    <property type="match status" value="1"/>
</dbReference>
<gene>
    <name evidence="3" type="ORF">GCM10010964_08780</name>
</gene>
<evidence type="ECO:0000313" key="3">
    <source>
        <dbReference type="EMBL" id="GGG22901.1"/>
    </source>
</evidence>
<dbReference type="InterPro" id="IPR013096">
    <property type="entry name" value="Cupin_2"/>
</dbReference>
<evidence type="ECO:0000259" key="2">
    <source>
        <dbReference type="Pfam" id="PF07883"/>
    </source>
</evidence>
<evidence type="ECO:0000313" key="4">
    <source>
        <dbReference type="Proteomes" id="UP000597507"/>
    </source>
</evidence>
<comment type="caution">
    <text evidence="3">The sequence shown here is derived from an EMBL/GenBank/DDBJ whole genome shotgun (WGS) entry which is preliminary data.</text>
</comment>
<feature type="region of interest" description="Disordered" evidence="1">
    <location>
        <begin position="1"/>
        <end position="20"/>
    </location>
</feature>
<proteinExistence type="predicted"/>
<dbReference type="Proteomes" id="UP000597507">
    <property type="component" value="Unassembled WGS sequence"/>
</dbReference>
<dbReference type="EMBL" id="BMKS01000002">
    <property type="protein sequence ID" value="GGG22901.1"/>
    <property type="molecule type" value="Genomic_DNA"/>
</dbReference>
<sequence length="135" mass="14534">MSAPPASGLPSRRLSERPDAIAPDGSEVRVLCAASRGSMAQFTLPPGAVSRAVAHHRLEELWFILSGTGRMWRRLEGEEEVLALAPGLSLAIPPRTHFQFRCDGAEPLVALGVTMPPWTDASECHAVEGPWTPTL</sequence>
<dbReference type="Gene3D" id="2.60.120.10">
    <property type="entry name" value="Jelly Rolls"/>
    <property type="match status" value="1"/>
</dbReference>
<accession>A0A8J3EB39</accession>
<dbReference type="InterPro" id="IPR014710">
    <property type="entry name" value="RmlC-like_jellyroll"/>
</dbReference>
<name>A0A8J3EB39_9PROT</name>
<reference evidence="3 4" key="1">
    <citation type="journal article" date="2014" name="Int. J. Syst. Evol. Microbiol.">
        <title>Complete genome sequence of Corynebacterium casei LMG S-19264T (=DSM 44701T), isolated from a smear-ripened cheese.</title>
        <authorList>
            <consortium name="US DOE Joint Genome Institute (JGI-PGF)"/>
            <person name="Walter F."/>
            <person name="Albersmeier A."/>
            <person name="Kalinowski J."/>
            <person name="Ruckert C."/>
        </authorList>
    </citation>
    <scope>NUCLEOTIDE SEQUENCE [LARGE SCALE GENOMIC DNA]</scope>
    <source>
        <strain evidence="3 4">CGMCC 1.16330</strain>
    </source>
</reference>
<evidence type="ECO:0000256" key="1">
    <source>
        <dbReference type="SAM" id="MobiDB-lite"/>
    </source>
</evidence>